<proteinExistence type="predicted"/>
<keyword evidence="2" id="KW-0689">Ribosomal protein</keyword>
<evidence type="ECO:0000313" key="2">
    <source>
        <dbReference type="EMBL" id="AYB48037.1"/>
    </source>
</evidence>
<feature type="domain" description="S1 motif" evidence="1">
    <location>
        <begin position="127"/>
        <end position="195"/>
    </location>
</feature>
<keyword evidence="3" id="KW-1185">Reference proteome</keyword>
<dbReference type="EMBL" id="CP032413">
    <property type="protein sequence ID" value="AYB48037.1"/>
    <property type="molecule type" value="Genomic_DNA"/>
</dbReference>
<dbReference type="Gene3D" id="2.40.50.140">
    <property type="entry name" value="Nucleic acid-binding proteins"/>
    <property type="match status" value="2"/>
</dbReference>
<reference evidence="2 3" key="1">
    <citation type="submission" date="2018-09" db="EMBL/GenBank/DDBJ databases">
        <title>Genome Sequence of Paenibacillus lautus Strain E7593-69, Azo Dye-Degrading Bacteria, Isolated from Commercial Tattoo Inks.</title>
        <authorList>
            <person name="Nho S.W."/>
            <person name="Kim S.-J."/>
            <person name="Kweon O."/>
            <person name="Cerniglia C.E."/>
        </authorList>
    </citation>
    <scope>NUCLEOTIDE SEQUENCE [LARGE SCALE GENOMIC DNA]</scope>
    <source>
        <strain evidence="2 3">E7593-69</strain>
        <plasmid evidence="2 3">pAZOPL1</plasmid>
    </source>
</reference>
<evidence type="ECO:0000259" key="1">
    <source>
        <dbReference type="PROSITE" id="PS50126"/>
    </source>
</evidence>
<gene>
    <name evidence="2" type="ORF">D5F53_32440</name>
</gene>
<accession>A0A385U036</accession>
<dbReference type="CDD" id="cd00164">
    <property type="entry name" value="S1_like"/>
    <property type="match status" value="1"/>
</dbReference>
<organism evidence="2 3">
    <name type="scientific">Paenibacillus lautus</name>
    <name type="common">Bacillus lautus</name>
    <dbReference type="NCBI Taxonomy" id="1401"/>
    <lineage>
        <taxon>Bacteria</taxon>
        <taxon>Bacillati</taxon>
        <taxon>Bacillota</taxon>
        <taxon>Bacilli</taxon>
        <taxon>Bacillales</taxon>
        <taxon>Paenibacillaceae</taxon>
        <taxon>Paenibacillus</taxon>
    </lineage>
</organism>
<keyword evidence="2" id="KW-0614">Plasmid</keyword>
<dbReference type="SMART" id="SM00316">
    <property type="entry name" value="S1"/>
    <property type="match status" value="2"/>
</dbReference>
<keyword evidence="2" id="KW-0687">Ribonucleoprotein</keyword>
<dbReference type="GO" id="GO:0005840">
    <property type="term" value="C:ribosome"/>
    <property type="evidence" value="ECO:0007669"/>
    <property type="project" value="UniProtKB-KW"/>
</dbReference>
<dbReference type="GO" id="GO:0003676">
    <property type="term" value="F:nucleic acid binding"/>
    <property type="evidence" value="ECO:0007669"/>
    <property type="project" value="InterPro"/>
</dbReference>
<dbReference type="InterPro" id="IPR012340">
    <property type="entry name" value="NA-bd_OB-fold"/>
</dbReference>
<dbReference type="Proteomes" id="UP000266552">
    <property type="component" value="Plasmid pAZOPL1"/>
</dbReference>
<dbReference type="SUPFAM" id="SSF50249">
    <property type="entry name" value="Nucleic acid-binding proteins"/>
    <property type="match status" value="2"/>
</dbReference>
<dbReference type="KEGG" id="plw:D5F53_32440"/>
<evidence type="ECO:0000313" key="3">
    <source>
        <dbReference type="Proteomes" id="UP000266552"/>
    </source>
</evidence>
<protein>
    <submittedName>
        <fullName evidence="2">30S ribosomal protein S1</fullName>
    </submittedName>
</protein>
<dbReference type="PROSITE" id="PS50126">
    <property type="entry name" value="S1"/>
    <property type="match status" value="1"/>
</dbReference>
<name>A0A385U036_PAELA</name>
<geneLocation type="plasmid" evidence="2 3">
    <name>pAZOPL1</name>
</geneLocation>
<dbReference type="InterPro" id="IPR003029">
    <property type="entry name" value="S1_domain"/>
</dbReference>
<sequence>MTTFQALSSNPMQEYRTSLRRKQIHQGTVSGIEVHKPHGKKMECALVRLNNGLKGLIFEDQFDKHTFRSLVGFIDHRIDFMVLDVQKMGLDPKEYQVFDEEKGIVLLSRVQAIEELQEEFWETAEEGHVVTGTVSGWEDSRLYILVKGVSCVLAIQDYEYDWTPSAKNLVPLGTSLTVKIIEIDRENQQVKVSRKELLEDPWNRVRENFGVDNFYAGEITGVVENVGIFVKIAPGIEVLSWFPKRLPSHGQLIGKHVSVKIKSIDAERRRIKARICKFPHEIY</sequence>
<dbReference type="AlphaFoldDB" id="A0A385U036"/>
<dbReference type="RefSeq" id="WP_119851398.1">
    <property type="nucleotide sequence ID" value="NZ_CP032413.1"/>
</dbReference>